<dbReference type="KEGG" id="tsin:OXH18_16815"/>
<evidence type="ECO:0000313" key="1">
    <source>
        <dbReference type="EMBL" id="WAL58827.1"/>
    </source>
</evidence>
<evidence type="ECO:0000313" key="2">
    <source>
        <dbReference type="Proteomes" id="UP001163152"/>
    </source>
</evidence>
<gene>
    <name evidence="1" type="ORF">OXH18_16815</name>
</gene>
<proteinExistence type="predicted"/>
<keyword evidence="2" id="KW-1185">Reference proteome</keyword>
<dbReference type="EMBL" id="CP113797">
    <property type="protein sequence ID" value="WAL58827.1"/>
    <property type="molecule type" value="Genomic_DNA"/>
</dbReference>
<name>A0A9E8ZBJ4_9CYAN</name>
<reference evidence="1" key="1">
    <citation type="submission" date="2022-12" db="EMBL/GenBank/DDBJ databases">
        <title>Polyphasic identification of a Novel Hot-Spring Cyanobacterium Ocullathermofonsia sinensis gen nov. sp. nov. and Genomic Insights on its Adaptations to the Thermal Habitat.</title>
        <authorList>
            <person name="Daroch M."/>
            <person name="Tang J."/>
            <person name="Jiang Y."/>
        </authorList>
    </citation>
    <scope>NUCLEOTIDE SEQUENCE</scope>
    <source>
        <strain evidence="1">PKUAC-SCTA174</strain>
    </source>
</reference>
<accession>A0A9E8ZBJ4</accession>
<protein>
    <submittedName>
        <fullName evidence="1">Uncharacterized protein</fullName>
    </submittedName>
</protein>
<dbReference type="Proteomes" id="UP001163152">
    <property type="component" value="Chromosome"/>
</dbReference>
<sequence>MSSSLQRKLLRLLHDDRGAAQRLFAHTRLKYPGKSPNWYAEKIIYDLERDRGKY</sequence>
<organism evidence="1 2">
    <name type="scientific">Thermocoleostomius sinensis A174</name>
    <dbReference type="NCBI Taxonomy" id="2016057"/>
    <lineage>
        <taxon>Bacteria</taxon>
        <taxon>Bacillati</taxon>
        <taxon>Cyanobacteriota</taxon>
        <taxon>Cyanophyceae</taxon>
        <taxon>Oculatellales</taxon>
        <taxon>Oculatellaceae</taxon>
        <taxon>Thermocoleostomius</taxon>
    </lineage>
</organism>
<dbReference type="AlphaFoldDB" id="A0A9E8ZBJ4"/>
<dbReference type="RefSeq" id="WP_268608260.1">
    <property type="nucleotide sequence ID" value="NZ_CP113797.1"/>
</dbReference>